<keyword evidence="6 8" id="KW-0326">Glycosidase</keyword>
<sequence length="303" mass="33797">MPPLLEEEPLETPKIVLYHQTHYYNGQFVSLLPLLSPGCGVTHVNIAAIHVNKDPGDVTLNDDPYSAPKNDALWAEVRILQSRGIKVLGMLGGAALGTYPRLDGDIESFSTYYKPLRDMVRWCGLDGLDLDVEESMSLSGITRLIDQLRSEFGPDFILTLTPVATAMWGEKHLSGFDYAKIERIRGKDIAWYNTMFYCGWGSMETTEHVDKIMESGWPAEKIVIGLSTNPETKGWVSGGVLRESLAAVVRKYPRIGGVMGWEYFNSITAIEEDQNPWCWPQFISGVLRPSVQPIMGEEPLTVA</sequence>
<keyword evidence="3 8" id="KW-0378">Hydrolase</keyword>
<keyword evidence="5" id="KW-0119">Carbohydrate metabolism</keyword>
<dbReference type="InterPro" id="IPR050542">
    <property type="entry name" value="Glycosyl_Hydrlase18_Chitinase"/>
</dbReference>
<keyword evidence="4" id="KW-0146">Chitin degradation</keyword>
<proteinExistence type="inferred from homology"/>
<keyword evidence="12" id="KW-1185">Reference proteome</keyword>
<evidence type="ECO:0000256" key="8">
    <source>
        <dbReference type="RuleBase" id="RU000489"/>
    </source>
</evidence>
<dbReference type="GO" id="GO:0008843">
    <property type="term" value="F:endochitinase activity"/>
    <property type="evidence" value="ECO:0007669"/>
    <property type="project" value="UniProtKB-EC"/>
</dbReference>
<dbReference type="PROSITE" id="PS01095">
    <property type="entry name" value="GH18_1"/>
    <property type="match status" value="1"/>
</dbReference>
<evidence type="ECO:0000256" key="6">
    <source>
        <dbReference type="ARBA" id="ARBA00023295"/>
    </source>
</evidence>
<name>A0A9P8LGF0_9PEZI</name>
<dbReference type="EC" id="3.2.1.14" evidence="2"/>
<dbReference type="Proteomes" id="UP000750711">
    <property type="component" value="Unassembled WGS sequence"/>
</dbReference>
<comment type="similarity">
    <text evidence="9">Belongs to the glycosyl hydrolase 18 family.</text>
</comment>
<gene>
    <name evidence="11" type="ORF">GP486_001806</name>
</gene>
<keyword evidence="7" id="KW-0624">Polysaccharide degradation</keyword>
<dbReference type="SUPFAM" id="SSF51445">
    <property type="entry name" value="(Trans)glycosidases"/>
    <property type="match status" value="1"/>
</dbReference>
<evidence type="ECO:0000256" key="9">
    <source>
        <dbReference type="RuleBase" id="RU004453"/>
    </source>
</evidence>
<dbReference type="EMBL" id="JAGHQM010000176">
    <property type="protein sequence ID" value="KAH0564804.1"/>
    <property type="molecule type" value="Genomic_DNA"/>
</dbReference>
<evidence type="ECO:0000256" key="5">
    <source>
        <dbReference type="ARBA" id="ARBA00023277"/>
    </source>
</evidence>
<dbReference type="InterPro" id="IPR017853">
    <property type="entry name" value="GH"/>
</dbReference>
<evidence type="ECO:0000259" key="10">
    <source>
        <dbReference type="PROSITE" id="PS51910"/>
    </source>
</evidence>
<feature type="domain" description="GH18" evidence="10">
    <location>
        <begin position="13"/>
        <end position="277"/>
    </location>
</feature>
<evidence type="ECO:0000256" key="7">
    <source>
        <dbReference type="ARBA" id="ARBA00023326"/>
    </source>
</evidence>
<dbReference type="GO" id="GO:0005576">
    <property type="term" value="C:extracellular region"/>
    <property type="evidence" value="ECO:0007669"/>
    <property type="project" value="TreeGrafter"/>
</dbReference>
<dbReference type="GO" id="GO:0000272">
    <property type="term" value="P:polysaccharide catabolic process"/>
    <property type="evidence" value="ECO:0007669"/>
    <property type="project" value="UniProtKB-KW"/>
</dbReference>
<evidence type="ECO:0000256" key="2">
    <source>
        <dbReference type="ARBA" id="ARBA00012729"/>
    </source>
</evidence>
<evidence type="ECO:0000256" key="1">
    <source>
        <dbReference type="ARBA" id="ARBA00000822"/>
    </source>
</evidence>
<organism evidence="11 12">
    <name type="scientific">Trichoglossum hirsutum</name>
    <dbReference type="NCBI Taxonomy" id="265104"/>
    <lineage>
        <taxon>Eukaryota</taxon>
        <taxon>Fungi</taxon>
        <taxon>Dikarya</taxon>
        <taxon>Ascomycota</taxon>
        <taxon>Pezizomycotina</taxon>
        <taxon>Geoglossomycetes</taxon>
        <taxon>Geoglossales</taxon>
        <taxon>Geoglossaceae</taxon>
        <taxon>Trichoglossum</taxon>
    </lineage>
</organism>
<dbReference type="AlphaFoldDB" id="A0A9P8LGF0"/>
<comment type="caution">
    <text evidence="11">The sequence shown here is derived from an EMBL/GenBank/DDBJ whole genome shotgun (WGS) entry which is preliminary data.</text>
</comment>
<protein>
    <recommendedName>
        <fullName evidence="2">chitinase</fullName>
        <ecNumber evidence="2">3.2.1.14</ecNumber>
    </recommendedName>
</protein>
<accession>A0A9P8LGF0</accession>
<evidence type="ECO:0000256" key="4">
    <source>
        <dbReference type="ARBA" id="ARBA00023024"/>
    </source>
</evidence>
<dbReference type="PANTHER" id="PTHR45708:SF60">
    <property type="entry name" value="III CHITINASE, PUTATIVE (AFU_ORTHOLOGUE AFUA_5G03850)-RELATED"/>
    <property type="match status" value="1"/>
</dbReference>
<dbReference type="Gene3D" id="3.20.20.80">
    <property type="entry name" value="Glycosidases"/>
    <property type="match status" value="1"/>
</dbReference>
<dbReference type="PANTHER" id="PTHR45708">
    <property type="entry name" value="ENDOCHITINASE"/>
    <property type="match status" value="1"/>
</dbReference>
<dbReference type="InterPro" id="IPR001223">
    <property type="entry name" value="Glyco_hydro18_cat"/>
</dbReference>
<comment type="catalytic activity">
    <reaction evidence="1">
        <text>Random endo-hydrolysis of N-acetyl-beta-D-glucosaminide (1-&gt;4)-beta-linkages in chitin and chitodextrins.</text>
        <dbReference type="EC" id="3.2.1.14"/>
    </reaction>
</comment>
<evidence type="ECO:0000256" key="3">
    <source>
        <dbReference type="ARBA" id="ARBA00022801"/>
    </source>
</evidence>
<dbReference type="Pfam" id="PF00704">
    <property type="entry name" value="Glyco_hydro_18"/>
    <property type="match status" value="1"/>
</dbReference>
<evidence type="ECO:0000313" key="11">
    <source>
        <dbReference type="EMBL" id="KAH0564804.1"/>
    </source>
</evidence>
<dbReference type="GO" id="GO:0006032">
    <property type="term" value="P:chitin catabolic process"/>
    <property type="evidence" value="ECO:0007669"/>
    <property type="project" value="UniProtKB-KW"/>
</dbReference>
<dbReference type="InterPro" id="IPR001579">
    <property type="entry name" value="Glyco_hydro_18_chit_AS"/>
</dbReference>
<dbReference type="PROSITE" id="PS51910">
    <property type="entry name" value="GH18_2"/>
    <property type="match status" value="1"/>
</dbReference>
<reference evidence="11" key="1">
    <citation type="submission" date="2021-03" db="EMBL/GenBank/DDBJ databases">
        <title>Comparative genomics and phylogenomic investigation of the class Geoglossomycetes provide insights into ecological specialization and systematics.</title>
        <authorList>
            <person name="Melie T."/>
            <person name="Pirro S."/>
            <person name="Miller A.N."/>
            <person name="Quandt A."/>
        </authorList>
    </citation>
    <scope>NUCLEOTIDE SEQUENCE</scope>
    <source>
        <strain evidence="11">CAQ_001_2017</strain>
    </source>
</reference>
<evidence type="ECO:0000313" key="12">
    <source>
        <dbReference type="Proteomes" id="UP000750711"/>
    </source>
</evidence>